<accession>A0AAE9EM76</accession>
<feature type="region of interest" description="Disordered" evidence="1">
    <location>
        <begin position="1"/>
        <end position="28"/>
    </location>
</feature>
<evidence type="ECO:0000313" key="3">
    <source>
        <dbReference type="Proteomes" id="UP000829354"/>
    </source>
</evidence>
<dbReference type="Proteomes" id="UP000829354">
    <property type="component" value="Chromosome III"/>
</dbReference>
<keyword evidence="3" id="KW-1185">Reference proteome</keyword>
<dbReference type="EMBL" id="CP092622">
    <property type="protein sequence ID" value="UMM25016.1"/>
    <property type="molecule type" value="Genomic_DNA"/>
</dbReference>
<protein>
    <submittedName>
        <fullName evidence="2">Uncharacterized protein</fullName>
    </submittedName>
</protein>
<evidence type="ECO:0000256" key="1">
    <source>
        <dbReference type="SAM" id="MobiDB-lite"/>
    </source>
</evidence>
<reference evidence="2 3" key="1">
    <citation type="submission" date="2022-04" db="EMBL/GenBank/DDBJ databases">
        <title>Chromosome-level reference genomes for two strains of Caenorhabditis briggsae: an improved platform for comparative genomics.</title>
        <authorList>
            <person name="Stevens L."/>
            <person name="Andersen E."/>
        </authorList>
    </citation>
    <scope>NUCLEOTIDE SEQUENCE [LARGE SCALE GENOMIC DNA]</scope>
    <source>
        <strain evidence="2">VX34</strain>
        <tissue evidence="2">Whole-organism</tissue>
    </source>
</reference>
<name>A0AAE9EM76_CAEBR</name>
<dbReference type="AlphaFoldDB" id="A0AAE9EM76"/>
<proteinExistence type="predicted"/>
<organism evidence="2 3">
    <name type="scientific">Caenorhabditis briggsae</name>
    <dbReference type="NCBI Taxonomy" id="6238"/>
    <lineage>
        <taxon>Eukaryota</taxon>
        <taxon>Metazoa</taxon>
        <taxon>Ecdysozoa</taxon>
        <taxon>Nematoda</taxon>
        <taxon>Chromadorea</taxon>
        <taxon>Rhabditida</taxon>
        <taxon>Rhabditina</taxon>
        <taxon>Rhabditomorpha</taxon>
        <taxon>Rhabditoidea</taxon>
        <taxon>Rhabditidae</taxon>
        <taxon>Peloderinae</taxon>
        <taxon>Caenorhabditis</taxon>
    </lineage>
</organism>
<gene>
    <name evidence="2" type="ORF">L5515_004995</name>
</gene>
<sequence length="69" mass="8507">MEREEKRIREEEREDRQRKREACPTEDKKYDALPTRIKTKRVKKTVEEKIPDQLEAFSFDVSEYFVEEI</sequence>
<evidence type="ECO:0000313" key="2">
    <source>
        <dbReference type="EMBL" id="UMM25016.1"/>
    </source>
</evidence>